<evidence type="ECO:0008006" key="3">
    <source>
        <dbReference type="Google" id="ProtNLM"/>
    </source>
</evidence>
<dbReference type="Pfam" id="PF14054">
    <property type="entry name" value="DUF4249"/>
    <property type="match status" value="1"/>
</dbReference>
<keyword evidence="2" id="KW-1185">Reference proteome</keyword>
<reference evidence="2" key="1">
    <citation type="submission" date="2016-11" db="EMBL/GenBank/DDBJ databases">
        <authorList>
            <person name="Varghese N."/>
            <person name="Submissions S."/>
        </authorList>
    </citation>
    <scope>NUCLEOTIDE SEQUENCE [LARGE SCALE GENOMIC DNA]</scope>
    <source>
        <strain evidence="2">DSM 22638</strain>
    </source>
</reference>
<dbReference type="Proteomes" id="UP000184532">
    <property type="component" value="Unassembled WGS sequence"/>
</dbReference>
<dbReference type="RefSeq" id="WP_084732519.1">
    <property type="nucleotide sequence ID" value="NZ_FQWL01000001.1"/>
</dbReference>
<gene>
    <name evidence="1" type="ORF">SAMN04488116_0664</name>
</gene>
<dbReference type="STRING" id="570519.SAMN04488116_0664"/>
<accession>A0A1M5IGJ3</accession>
<evidence type="ECO:0000313" key="2">
    <source>
        <dbReference type="Proteomes" id="UP000184532"/>
    </source>
</evidence>
<dbReference type="OrthoDB" id="1062680at2"/>
<name>A0A1M5IGJ3_9FLAO</name>
<dbReference type="PROSITE" id="PS51257">
    <property type="entry name" value="PROKAR_LIPOPROTEIN"/>
    <property type="match status" value="1"/>
</dbReference>
<dbReference type="InterPro" id="IPR025345">
    <property type="entry name" value="DUF4249"/>
</dbReference>
<sequence length="399" mass="44224">MRSLARSIWIVLVGGSIGFTSCIDPFDAETGEFVSAIVIDATITNENEHQTVYLSRTYKFEEEGPEAVSGAQVTIVENGTNTIIFTEMEDGEYRSQQPFAAQPGSSYVLNVQTAEGNFYESQSASLPDAVALESVYADRITSDLGKDGIAIFVDSFDASGNSPNFRYEFQETYKIIAPQWNAFDLLSTGIECGVDIIPKTVQNQICFASNVSNDIILANTASLDENRVQRFMVRFMDRSNYIISHRYSIEVTQYTQSDEAAAYFSALDQFSSTESIFSESQPGFLVGNVFSREDTDEKVLGYFDVSAVDRQRIFFNYSDFFEGEDLPPYVNPCRTIAPMLISQGGARCILSALVDAGQVSYFDVNADPPFEEGPYLVVPRECGDCTVLGSNETPDFWSE</sequence>
<dbReference type="AlphaFoldDB" id="A0A1M5IGJ3"/>
<organism evidence="1 2">
    <name type="scientific">Flagellimonas flava</name>
    <dbReference type="NCBI Taxonomy" id="570519"/>
    <lineage>
        <taxon>Bacteria</taxon>
        <taxon>Pseudomonadati</taxon>
        <taxon>Bacteroidota</taxon>
        <taxon>Flavobacteriia</taxon>
        <taxon>Flavobacteriales</taxon>
        <taxon>Flavobacteriaceae</taxon>
        <taxon>Flagellimonas</taxon>
    </lineage>
</organism>
<evidence type="ECO:0000313" key="1">
    <source>
        <dbReference type="EMBL" id="SHG26903.1"/>
    </source>
</evidence>
<proteinExistence type="predicted"/>
<dbReference type="EMBL" id="FQWL01000001">
    <property type="protein sequence ID" value="SHG26903.1"/>
    <property type="molecule type" value="Genomic_DNA"/>
</dbReference>
<protein>
    <recommendedName>
        <fullName evidence="3">DUF4249 domain-containing protein</fullName>
    </recommendedName>
</protein>